<dbReference type="RefSeq" id="WP_144305722.1">
    <property type="nucleotide sequence ID" value="NZ_QMIF01000008.1"/>
</dbReference>
<dbReference type="EMBL" id="QMIF01000008">
    <property type="protein sequence ID" value="TVM32996.1"/>
    <property type="molecule type" value="Genomic_DNA"/>
</dbReference>
<protein>
    <submittedName>
        <fullName evidence="2">Uncharacterized protein</fullName>
    </submittedName>
</protein>
<feature type="region of interest" description="Disordered" evidence="1">
    <location>
        <begin position="1"/>
        <end position="24"/>
    </location>
</feature>
<name>A0A6P1ZG64_9BACT</name>
<comment type="caution">
    <text evidence="2">The sequence shown here is derived from an EMBL/GenBank/DDBJ whole genome shotgun (WGS) entry which is preliminary data.</text>
</comment>
<dbReference type="Proteomes" id="UP000434052">
    <property type="component" value="Unassembled WGS sequence"/>
</dbReference>
<organism evidence="2 3">
    <name type="scientific">Oceanidesulfovibrio marinus</name>
    <dbReference type="NCBI Taxonomy" id="370038"/>
    <lineage>
        <taxon>Bacteria</taxon>
        <taxon>Pseudomonadati</taxon>
        <taxon>Thermodesulfobacteriota</taxon>
        <taxon>Desulfovibrionia</taxon>
        <taxon>Desulfovibrionales</taxon>
        <taxon>Desulfovibrionaceae</taxon>
        <taxon>Oceanidesulfovibrio</taxon>
    </lineage>
</organism>
<evidence type="ECO:0000313" key="2">
    <source>
        <dbReference type="EMBL" id="TVM32996.1"/>
    </source>
</evidence>
<proteinExistence type="predicted"/>
<sequence>MSGSASSRSGGHVDVGGRRAAPRSRRKKLFGGAVHGNAEVLDAQYVWVAMVPVEDLNNSAYIGADSGTDFQLSPSRSYVSPYSHCGSLLDGIV</sequence>
<accession>A0A6P1ZG64</accession>
<evidence type="ECO:0000256" key="1">
    <source>
        <dbReference type="SAM" id="MobiDB-lite"/>
    </source>
</evidence>
<dbReference type="AlphaFoldDB" id="A0A6P1ZG64"/>
<evidence type="ECO:0000313" key="3">
    <source>
        <dbReference type="Proteomes" id="UP000434052"/>
    </source>
</evidence>
<reference evidence="2 3" key="1">
    <citation type="submission" date="2018-06" db="EMBL/GenBank/DDBJ databases">
        <title>Complete genome of Desulfovibrio marinus P48SEP.</title>
        <authorList>
            <person name="Crispim J.S."/>
            <person name="Vidigal P.M.P."/>
            <person name="Silva L.C.F."/>
            <person name="Araujo L.C."/>
            <person name="Laguardia C.N."/>
            <person name="Dias R.S."/>
            <person name="Sousa M.P."/>
            <person name="Paula S.O."/>
            <person name="Silva C."/>
        </authorList>
    </citation>
    <scope>NUCLEOTIDE SEQUENCE [LARGE SCALE GENOMIC DNA]</scope>
    <source>
        <strain evidence="2 3">P48SEP</strain>
    </source>
</reference>
<gene>
    <name evidence="2" type="ORF">DQK91_12565</name>
</gene>